<feature type="transmembrane region" description="Helical" evidence="9">
    <location>
        <begin position="359"/>
        <end position="383"/>
    </location>
</feature>
<protein>
    <submittedName>
        <fullName evidence="12">SSD domain-containing protein</fullName>
    </submittedName>
</protein>
<dbReference type="SUPFAM" id="SSF82866">
    <property type="entry name" value="Multidrug efflux transporter AcrB transmembrane domain"/>
    <property type="match status" value="1"/>
</dbReference>
<dbReference type="InterPro" id="IPR051697">
    <property type="entry name" value="Patched_domain-protein"/>
</dbReference>
<dbReference type="Gene3D" id="1.20.1640.10">
    <property type="entry name" value="Multidrug efflux transporter AcrB transmembrane domain"/>
    <property type="match status" value="1"/>
</dbReference>
<sequence length="649" mass="73066">MANNNQEINNNIPPPPNLNDENGSSIGRSISSTGSSGFAEESISGDNQRGREEEEGEVEEEERERERAASVADKSVLRIGIGLFGVQSGVELASSPVDRLLARIFRYLGGWIAQKRHLLVISLLILTFICSSSIPFTPQQDDLKSGYTPLGARSREELARYEQFFRPELGKTLIAEEPITLLVFIIARDNGSLLRDSLMEQTVQLLDTLANDFPLSGRPFNQFCTHFCQMNEPIRQFSNGLSVRKRHLEALKDGGGEIKDGIYLNLSFPFMSLFGHQVDLSPHFFGAEIDKNEGELKYLRLALLQFKADKPENVNSFDVLSWERKIVNYLHSEYKGDLRPLVFSMGFVADEVVRTGMTLFPFLSVGFVIMCGFSIGTVALSGLHFRQFSHQKVSMAIIACCCPLFACATALGLLFWFGVRFGTILCVSPFLVLAIGVDDAFLMLQSWQRICSLAEQLNEEEKEENNNLIELEEKLEKLICKRLGQMLEDVGPSVTITSATNFLAFCVGIFTPTPEIQLFCAGNASAIFVDYIYQLFLFTPFLAISAKWEMKENAKKRCRHTLPVQRRFFLKISQKLAQFLRAYCRWISSGFTATLVATTLLIFWGLSAKWASKAIPNITPRKLFLADSPLNEARKRTFFLTKIFFVHEV</sequence>
<name>A0A914MM45_MELIC</name>
<evidence type="ECO:0000256" key="7">
    <source>
        <dbReference type="SAM" id="Coils"/>
    </source>
</evidence>
<evidence type="ECO:0000313" key="12">
    <source>
        <dbReference type="WBParaSite" id="Minc3s01992g27637"/>
    </source>
</evidence>
<feature type="transmembrane region" description="Helical" evidence="9">
    <location>
        <begin position="583"/>
        <end position="606"/>
    </location>
</feature>
<proteinExistence type="inferred from homology"/>
<keyword evidence="6" id="KW-0325">Glycoprotein</keyword>
<keyword evidence="5 9" id="KW-0472">Membrane</keyword>
<dbReference type="GO" id="GO:0006897">
    <property type="term" value="P:endocytosis"/>
    <property type="evidence" value="ECO:0007669"/>
    <property type="project" value="TreeGrafter"/>
</dbReference>
<keyword evidence="11" id="KW-1185">Reference proteome</keyword>
<dbReference type="PROSITE" id="PS50156">
    <property type="entry name" value="SSD"/>
    <property type="match status" value="1"/>
</dbReference>
<comment type="subcellular location">
    <subcellularLocation>
        <location evidence="1">Membrane</location>
        <topology evidence="1">Multi-pass membrane protein</topology>
    </subcellularLocation>
</comment>
<keyword evidence="4 9" id="KW-1133">Transmembrane helix</keyword>
<keyword evidence="7" id="KW-0175">Coiled coil</keyword>
<feature type="compositionally biased region" description="Low complexity" evidence="8">
    <location>
        <begin position="1"/>
        <end position="11"/>
    </location>
</feature>
<feature type="domain" description="SSD" evidence="10">
    <location>
        <begin position="361"/>
        <end position="544"/>
    </location>
</feature>
<evidence type="ECO:0000256" key="1">
    <source>
        <dbReference type="ARBA" id="ARBA00004141"/>
    </source>
</evidence>
<dbReference type="GO" id="GO:0005886">
    <property type="term" value="C:plasma membrane"/>
    <property type="evidence" value="ECO:0007669"/>
    <property type="project" value="TreeGrafter"/>
</dbReference>
<dbReference type="PANTHER" id="PTHR10796">
    <property type="entry name" value="PATCHED-RELATED"/>
    <property type="match status" value="1"/>
</dbReference>
<evidence type="ECO:0000256" key="8">
    <source>
        <dbReference type="SAM" id="MobiDB-lite"/>
    </source>
</evidence>
<dbReference type="Proteomes" id="UP000887563">
    <property type="component" value="Unplaced"/>
</dbReference>
<feature type="transmembrane region" description="Helical" evidence="9">
    <location>
        <begin position="490"/>
        <end position="511"/>
    </location>
</feature>
<evidence type="ECO:0000259" key="10">
    <source>
        <dbReference type="PROSITE" id="PS50156"/>
    </source>
</evidence>
<dbReference type="InterPro" id="IPR003392">
    <property type="entry name" value="PTHD_SSD"/>
</dbReference>
<evidence type="ECO:0000313" key="11">
    <source>
        <dbReference type="Proteomes" id="UP000887563"/>
    </source>
</evidence>
<evidence type="ECO:0000256" key="6">
    <source>
        <dbReference type="ARBA" id="ARBA00023180"/>
    </source>
</evidence>
<evidence type="ECO:0000256" key="2">
    <source>
        <dbReference type="ARBA" id="ARBA00005585"/>
    </source>
</evidence>
<dbReference type="WBParaSite" id="Minc3s01992g27637">
    <property type="protein sequence ID" value="Minc3s01992g27637"/>
    <property type="gene ID" value="Minc3s01992g27637"/>
</dbReference>
<evidence type="ECO:0000256" key="4">
    <source>
        <dbReference type="ARBA" id="ARBA00022989"/>
    </source>
</evidence>
<feature type="compositionally biased region" description="Acidic residues" evidence="8">
    <location>
        <begin position="53"/>
        <end position="63"/>
    </location>
</feature>
<dbReference type="Pfam" id="PF02460">
    <property type="entry name" value="Patched"/>
    <property type="match status" value="1"/>
</dbReference>
<organism evidence="11 12">
    <name type="scientific">Meloidogyne incognita</name>
    <name type="common">Southern root-knot nematode worm</name>
    <name type="synonym">Oxyuris incognita</name>
    <dbReference type="NCBI Taxonomy" id="6306"/>
    <lineage>
        <taxon>Eukaryota</taxon>
        <taxon>Metazoa</taxon>
        <taxon>Ecdysozoa</taxon>
        <taxon>Nematoda</taxon>
        <taxon>Chromadorea</taxon>
        <taxon>Rhabditida</taxon>
        <taxon>Tylenchina</taxon>
        <taxon>Tylenchomorpha</taxon>
        <taxon>Tylenchoidea</taxon>
        <taxon>Meloidogynidae</taxon>
        <taxon>Meloidogyninae</taxon>
        <taxon>Meloidogyne</taxon>
        <taxon>Meloidogyne incognita group</taxon>
    </lineage>
</organism>
<evidence type="ECO:0000256" key="5">
    <source>
        <dbReference type="ARBA" id="ARBA00023136"/>
    </source>
</evidence>
<accession>A0A914MM45</accession>
<reference evidence="12" key="1">
    <citation type="submission" date="2022-11" db="UniProtKB">
        <authorList>
            <consortium name="WormBaseParasite"/>
        </authorList>
    </citation>
    <scope>IDENTIFICATION</scope>
</reference>
<feature type="transmembrane region" description="Helical" evidence="9">
    <location>
        <begin position="531"/>
        <end position="550"/>
    </location>
</feature>
<dbReference type="GO" id="GO:0030659">
    <property type="term" value="C:cytoplasmic vesicle membrane"/>
    <property type="evidence" value="ECO:0007669"/>
    <property type="project" value="TreeGrafter"/>
</dbReference>
<feature type="transmembrane region" description="Helical" evidence="9">
    <location>
        <begin position="395"/>
        <end position="416"/>
    </location>
</feature>
<dbReference type="PANTHER" id="PTHR10796:SF95">
    <property type="entry name" value="SSD DOMAIN-CONTAINING PROTEIN"/>
    <property type="match status" value="1"/>
</dbReference>
<dbReference type="GO" id="GO:0018996">
    <property type="term" value="P:molting cycle, collagen and cuticulin-based cuticle"/>
    <property type="evidence" value="ECO:0007669"/>
    <property type="project" value="TreeGrafter"/>
</dbReference>
<dbReference type="AlphaFoldDB" id="A0A914MM45"/>
<feature type="region of interest" description="Disordered" evidence="8">
    <location>
        <begin position="1"/>
        <end position="69"/>
    </location>
</feature>
<feature type="coiled-coil region" evidence="7">
    <location>
        <begin position="444"/>
        <end position="481"/>
    </location>
</feature>
<feature type="compositionally biased region" description="Low complexity" evidence="8">
    <location>
        <begin position="18"/>
        <end position="37"/>
    </location>
</feature>
<evidence type="ECO:0000256" key="9">
    <source>
        <dbReference type="SAM" id="Phobius"/>
    </source>
</evidence>
<keyword evidence="3 9" id="KW-0812">Transmembrane</keyword>
<dbReference type="InterPro" id="IPR000731">
    <property type="entry name" value="SSD"/>
</dbReference>
<evidence type="ECO:0000256" key="3">
    <source>
        <dbReference type="ARBA" id="ARBA00022692"/>
    </source>
</evidence>
<comment type="similarity">
    <text evidence="2">Belongs to the patched family.</text>
</comment>